<evidence type="ECO:0000256" key="5">
    <source>
        <dbReference type="ARBA" id="ARBA00022967"/>
    </source>
</evidence>
<dbReference type="InterPro" id="IPR015855">
    <property type="entry name" value="ABC_transpr_MalK-like"/>
</dbReference>
<dbReference type="InterPro" id="IPR027417">
    <property type="entry name" value="P-loop_NTPase"/>
</dbReference>
<dbReference type="AlphaFoldDB" id="A0A1T4YK85"/>
<dbReference type="GO" id="GO:0008643">
    <property type="term" value="P:carbohydrate transport"/>
    <property type="evidence" value="ECO:0007669"/>
    <property type="project" value="InterPro"/>
</dbReference>
<dbReference type="InterPro" id="IPR013611">
    <property type="entry name" value="Transp-assoc_OB_typ2"/>
</dbReference>
<keyword evidence="1" id="KW-0813">Transport</keyword>
<evidence type="ECO:0000256" key="3">
    <source>
        <dbReference type="ARBA" id="ARBA00022741"/>
    </source>
</evidence>
<proteinExistence type="predicted"/>
<dbReference type="GO" id="GO:0055052">
    <property type="term" value="C:ATP-binding cassette (ABC) transporter complex, substrate-binding subunit-containing"/>
    <property type="evidence" value="ECO:0007669"/>
    <property type="project" value="TreeGrafter"/>
</dbReference>
<dbReference type="PANTHER" id="PTHR43875:SF15">
    <property type="entry name" value="TREHALOSE IMPORT ATP-BINDING PROTEIN SUGC"/>
    <property type="match status" value="1"/>
</dbReference>
<dbReference type="Gene3D" id="3.40.50.300">
    <property type="entry name" value="P-loop containing nucleotide triphosphate hydrolases"/>
    <property type="match status" value="1"/>
</dbReference>
<evidence type="ECO:0000259" key="7">
    <source>
        <dbReference type="PROSITE" id="PS50893"/>
    </source>
</evidence>
<dbReference type="PROSITE" id="PS00211">
    <property type="entry name" value="ABC_TRANSPORTER_1"/>
    <property type="match status" value="1"/>
</dbReference>
<dbReference type="SUPFAM" id="SSF50331">
    <property type="entry name" value="MOP-like"/>
    <property type="match status" value="1"/>
</dbReference>
<dbReference type="Pfam" id="PF00005">
    <property type="entry name" value="ABC_tran"/>
    <property type="match status" value="1"/>
</dbReference>
<protein>
    <submittedName>
        <fullName evidence="8">sn-glycerol 3-phosphate transport system ATP-binding protein</fullName>
    </submittedName>
</protein>
<dbReference type="Pfam" id="PF08402">
    <property type="entry name" value="TOBE_2"/>
    <property type="match status" value="1"/>
</dbReference>
<name>A0A1T4YK85_9BACL</name>
<reference evidence="9" key="1">
    <citation type="submission" date="2017-02" db="EMBL/GenBank/DDBJ databases">
        <authorList>
            <person name="Varghese N."/>
            <person name="Submissions S."/>
        </authorList>
    </citation>
    <scope>NUCLEOTIDE SEQUENCE [LARGE SCALE GENOMIC DNA]</scope>
    <source>
        <strain evidence="9">DSM 23966</strain>
    </source>
</reference>
<evidence type="ECO:0000313" key="9">
    <source>
        <dbReference type="Proteomes" id="UP000190042"/>
    </source>
</evidence>
<dbReference type="SUPFAM" id="SSF52540">
    <property type="entry name" value="P-loop containing nucleoside triphosphate hydrolases"/>
    <property type="match status" value="1"/>
</dbReference>
<dbReference type="InterPro" id="IPR003439">
    <property type="entry name" value="ABC_transporter-like_ATP-bd"/>
</dbReference>
<keyword evidence="6" id="KW-0472">Membrane</keyword>
<dbReference type="GO" id="GO:0005524">
    <property type="term" value="F:ATP binding"/>
    <property type="evidence" value="ECO:0007669"/>
    <property type="project" value="UniProtKB-KW"/>
</dbReference>
<sequence length="378" mass="43180">MKEIKFEHVKKSYGDTEVVKDLNFTIKEGERLILLGPSGCGKSTILRMIAGLEDITAGNLFMNGQKVNDIPSGKRNVSMVFQNYALYPHMTVKQNIIYGLKVKKVDKEEIEKRLEFVLEMLQLKGYEDRLPKQLSGGQRQRVALARATVKRSDFFLLDEPLSNLDAQLRVSARKELKKIHEMLGQTIVYVTHDQIEAMTFADRIVLMYNGELQMIDTPENVYHRPANVFTAKFIGSPPTNILEMELGDGSVKIGKQSFLLNDLWKQQISQIGAEELLFGIRPEHTELSAIPLPNGLRGQVKYVENQGDNYGVYLDVDGQELIAMSENGNWHDGQDAYVRPFMEKFHFFFKNTEKNIGYPQQMKVVEELHYLEEGKVTV</sequence>
<evidence type="ECO:0000313" key="8">
    <source>
        <dbReference type="EMBL" id="SKB01671.1"/>
    </source>
</evidence>
<dbReference type="PANTHER" id="PTHR43875">
    <property type="entry name" value="MALTODEXTRIN IMPORT ATP-BINDING PROTEIN MSMX"/>
    <property type="match status" value="1"/>
</dbReference>
<dbReference type="InterPro" id="IPR008995">
    <property type="entry name" value="Mo/tungstate-bd_C_term_dom"/>
</dbReference>
<dbReference type="PROSITE" id="PS50893">
    <property type="entry name" value="ABC_TRANSPORTER_2"/>
    <property type="match status" value="1"/>
</dbReference>
<accession>A0A1T4YK85</accession>
<dbReference type="GO" id="GO:0016887">
    <property type="term" value="F:ATP hydrolysis activity"/>
    <property type="evidence" value="ECO:0007669"/>
    <property type="project" value="InterPro"/>
</dbReference>
<keyword evidence="4 8" id="KW-0067">ATP-binding</keyword>
<dbReference type="RefSeq" id="WP_078818033.1">
    <property type="nucleotide sequence ID" value="NZ_FUYJ01000005.1"/>
</dbReference>
<keyword evidence="3" id="KW-0547">Nucleotide-binding</keyword>
<dbReference type="Gene3D" id="2.40.50.100">
    <property type="match status" value="1"/>
</dbReference>
<dbReference type="SMART" id="SM00382">
    <property type="entry name" value="AAA"/>
    <property type="match status" value="1"/>
</dbReference>
<dbReference type="Gene3D" id="2.40.50.140">
    <property type="entry name" value="Nucleic acid-binding proteins"/>
    <property type="match status" value="1"/>
</dbReference>
<dbReference type="FunFam" id="3.40.50.300:FF:000042">
    <property type="entry name" value="Maltose/maltodextrin ABC transporter, ATP-binding protein"/>
    <property type="match status" value="1"/>
</dbReference>
<evidence type="ECO:0000256" key="6">
    <source>
        <dbReference type="ARBA" id="ARBA00023136"/>
    </source>
</evidence>
<keyword evidence="9" id="KW-1185">Reference proteome</keyword>
<keyword evidence="5" id="KW-1278">Translocase</keyword>
<evidence type="ECO:0000256" key="1">
    <source>
        <dbReference type="ARBA" id="ARBA00022448"/>
    </source>
</evidence>
<dbReference type="Proteomes" id="UP000190042">
    <property type="component" value="Unassembled WGS sequence"/>
</dbReference>
<dbReference type="InterPro" id="IPR047641">
    <property type="entry name" value="ABC_transpr_MalK/UgpC-like"/>
</dbReference>
<evidence type="ECO:0000256" key="4">
    <source>
        <dbReference type="ARBA" id="ARBA00022840"/>
    </source>
</evidence>
<evidence type="ECO:0000256" key="2">
    <source>
        <dbReference type="ARBA" id="ARBA00022475"/>
    </source>
</evidence>
<organism evidence="8 9">
    <name type="scientific">Sporosarcina newyorkensis</name>
    <dbReference type="NCBI Taxonomy" id="759851"/>
    <lineage>
        <taxon>Bacteria</taxon>
        <taxon>Bacillati</taxon>
        <taxon>Bacillota</taxon>
        <taxon>Bacilli</taxon>
        <taxon>Bacillales</taxon>
        <taxon>Caryophanaceae</taxon>
        <taxon>Sporosarcina</taxon>
    </lineage>
</organism>
<dbReference type="GO" id="GO:0140359">
    <property type="term" value="F:ABC-type transporter activity"/>
    <property type="evidence" value="ECO:0007669"/>
    <property type="project" value="InterPro"/>
</dbReference>
<dbReference type="InterPro" id="IPR003593">
    <property type="entry name" value="AAA+_ATPase"/>
</dbReference>
<dbReference type="EMBL" id="FUYJ01000005">
    <property type="protein sequence ID" value="SKB01671.1"/>
    <property type="molecule type" value="Genomic_DNA"/>
</dbReference>
<dbReference type="CDD" id="cd03301">
    <property type="entry name" value="ABC_MalK_N"/>
    <property type="match status" value="1"/>
</dbReference>
<dbReference type="InterPro" id="IPR012340">
    <property type="entry name" value="NA-bd_OB-fold"/>
</dbReference>
<keyword evidence="2" id="KW-1003">Cell membrane</keyword>
<gene>
    <name evidence="8" type="ORF">SAMN04244570_2784</name>
</gene>
<dbReference type="InterPro" id="IPR017871">
    <property type="entry name" value="ABC_transporter-like_CS"/>
</dbReference>
<feature type="domain" description="ABC transporter" evidence="7">
    <location>
        <begin position="4"/>
        <end position="234"/>
    </location>
</feature>